<dbReference type="Proteomes" id="UP000235145">
    <property type="component" value="Unassembled WGS sequence"/>
</dbReference>
<dbReference type="EMBL" id="NBSK02000004">
    <property type="protein sequence ID" value="KAJ0211853.1"/>
    <property type="molecule type" value="Genomic_DNA"/>
</dbReference>
<gene>
    <name evidence="1" type="ORF">LSAT_V11C400206640</name>
</gene>
<protein>
    <recommendedName>
        <fullName evidence="3">Reverse transcriptase zinc-binding domain-containing protein</fullName>
    </recommendedName>
</protein>
<organism evidence="1 2">
    <name type="scientific">Lactuca sativa</name>
    <name type="common">Garden lettuce</name>
    <dbReference type="NCBI Taxonomy" id="4236"/>
    <lineage>
        <taxon>Eukaryota</taxon>
        <taxon>Viridiplantae</taxon>
        <taxon>Streptophyta</taxon>
        <taxon>Embryophyta</taxon>
        <taxon>Tracheophyta</taxon>
        <taxon>Spermatophyta</taxon>
        <taxon>Magnoliopsida</taxon>
        <taxon>eudicotyledons</taxon>
        <taxon>Gunneridae</taxon>
        <taxon>Pentapetalae</taxon>
        <taxon>asterids</taxon>
        <taxon>campanulids</taxon>
        <taxon>Asterales</taxon>
        <taxon>Asteraceae</taxon>
        <taxon>Cichorioideae</taxon>
        <taxon>Cichorieae</taxon>
        <taxon>Lactucinae</taxon>
        <taxon>Lactuca</taxon>
    </lineage>
</organism>
<evidence type="ECO:0000313" key="2">
    <source>
        <dbReference type="Proteomes" id="UP000235145"/>
    </source>
</evidence>
<keyword evidence="2" id="KW-1185">Reference proteome</keyword>
<reference evidence="1 2" key="1">
    <citation type="journal article" date="2017" name="Nat. Commun.">
        <title>Genome assembly with in vitro proximity ligation data and whole-genome triplication in lettuce.</title>
        <authorList>
            <person name="Reyes-Chin-Wo S."/>
            <person name="Wang Z."/>
            <person name="Yang X."/>
            <person name="Kozik A."/>
            <person name="Arikit S."/>
            <person name="Song C."/>
            <person name="Xia L."/>
            <person name="Froenicke L."/>
            <person name="Lavelle D.O."/>
            <person name="Truco M.J."/>
            <person name="Xia R."/>
            <person name="Zhu S."/>
            <person name="Xu C."/>
            <person name="Xu H."/>
            <person name="Xu X."/>
            <person name="Cox K."/>
            <person name="Korf I."/>
            <person name="Meyers B.C."/>
            <person name="Michelmore R.W."/>
        </authorList>
    </citation>
    <scope>NUCLEOTIDE SEQUENCE [LARGE SCALE GENOMIC DNA]</scope>
    <source>
        <strain evidence="2">cv. Salinas</strain>
        <tissue evidence="1">Seedlings</tissue>
    </source>
</reference>
<sequence length="228" mass="26076">MVTYPALFNLETRKRCKVDDRFIDGSFACHWNCCPSECGLSNDLVNLFHDLSTVNLVNGCDQWKSRLDSDGYYTVGALGRLIDQQSIPSQSQPPRHGLRRHQSSSRGIEVYTTYCGACINGVECVDHILVTCLFTSAVRIKYSIGDLISFVANWSQCPSKKNRFMTICYGLIWSLWKCRNDRIFKMVFISPFGGAEQIKSLVYFWIKYRGEGVSCKWNEWSSSPFHDT</sequence>
<accession>A0A9R1VWM2</accession>
<dbReference type="AlphaFoldDB" id="A0A9R1VWM2"/>
<evidence type="ECO:0008006" key="3">
    <source>
        <dbReference type="Google" id="ProtNLM"/>
    </source>
</evidence>
<dbReference type="PANTHER" id="PTHR33116:SF79">
    <property type="entry name" value="REVERSE TRANSCRIPTASE DOMAIN, ZINC FINGER, CCHC-TYPE-RELATED"/>
    <property type="match status" value="1"/>
</dbReference>
<evidence type="ECO:0000313" key="1">
    <source>
        <dbReference type="EMBL" id="KAJ0211853.1"/>
    </source>
</evidence>
<comment type="caution">
    <text evidence="1">The sequence shown here is derived from an EMBL/GenBank/DDBJ whole genome shotgun (WGS) entry which is preliminary data.</text>
</comment>
<name>A0A9R1VWM2_LACSA</name>
<dbReference type="PANTHER" id="PTHR33116">
    <property type="entry name" value="REVERSE TRANSCRIPTASE ZINC-BINDING DOMAIN-CONTAINING PROTEIN-RELATED-RELATED"/>
    <property type="match status" value="1"/>
</dbReference>
<proteinExistence type="predicted"/>